<dbReference type="EMBL" id="CAUYUJ010019222">
    <property type="protein sequence ID" value="CAK0889510.1"/>
    <property type="molecule type" value="Genomic_DNA"/>
</dbReference>
<sequence length="185" mass="20091">MFGPRCRSGAACVGSLLISLMSESASQDESCSGSECENAVEVLVGPKGHRNLAIRGGVNIVQCCCSMMLAACGVSPSYFLAAALCSVCSAITLFYQWHTANPWMFVARGVVNVMNCLLSLGQAVHLFRHDWLETWGNDLMALKVCHVISAALSLLKARSLFLQYRFPRAGMGIRGNEQLFYRGCI</sequence>
<feature type="transmembrane region" description="Helical" evidence="1">
    <location>
        <begin position="109"/>
        <end position="127"/>
    </location>
</feature>
<reference evidence="3" key="1">
    <citation type="submission" date="2023-10" db="EMBL/GenBank/DDBJ databases">
        <authorList>
            <person name="Chen Y."/>
            <person name="Shah S."/>
            <person name="Dougan E. K."/>
            <person name="Thang M."/>
            <person name="Chan C."/>
        </authorList>
    </citation>
    <scope>NUCLEOTIDE SEQUENCE [LARGE SCALE GENOMIC DNA]</scope>
</reference>
<feature type="transmembrane region" description="Helical" evidence="1">
    <location>
        <begin position="77"/>
        <end position="97"/>
    </location>
</feature>
<organism evidence="3 4">
    <name type="scientific">Prorocentrum cordatum</name>
    <dbReference type="NCBI Taxonomy" id="2364126"/>
    <lineage>
        <taxon>Eukaryota</taxon>
        <taxon>Sar</taxon>
        <taxon>Alveolata</taxon>
        <taxon>Dinophyceae</taxon>
        <taxon>Prorocentrales</taxon>
        <taxon>Prorocentraceae</taxon>
        <taxon>Prorocentrum</taxon>
    </lineage>
</organism>
<comment type="caution">
    <text evidence="3">The sequence shown here is derived from an EMBL/GenBank/DDBJ whole genome shotgun (WGS) entry which is preliminary data.</text>
</comment>
<dbReference type="Proteomes" id="UP001189429">
    <property type="component" value="Unassembled WGS sequence"/>
</dbReference>
<gene>
    <name evidence="3" type="ORF">PCOR1329_LOCUS70019</name>
</gene>
<proteinExistence type="predicted"/>
<feature type="signal peptide" evidence="2">
    <location>
        <begin position="1"/>
        <end position="26"/>
    </location>
</feature>
<evidence type="ECO:0000256" key="1">
    <source>
        <dbReference type="SAM" id="Phobius"/>
    </source>
</evidence>
<evidence type="ECO:0000313" key="4">
    <source>
        <dbReference type="Proteomes" id="UP001189429"/>
    </source>
</evidence>
<protein>
    <submittedName>
        <fullName evidence="3">Uncharacterized protein</fullName>
    </submittedName>
</protein>
<feature type="chain" id="PRO_5046691515" evidence="2">
    <location>
        <begin position="27"/>
        <end position="185"/>
    </location>
</feature>
<evidence type="ECO:0000256" key="2">
    <source>
        <dbReference type="SAM" id="SignalP"/>
    </source>
</evidence>
<keyword evidence="1" id="KW-1133">Transmembrane helix</keyword>
<evidence type="ECO:0000313" key="3">
    <source>
        <dbReference type="EMBL" id="CAK0889510.1"/>
    </source>
</evidence>
<keyword evidence="1" id="KW-0472">Membrane</keyword>
<keyword evidence="1" id="KW-0812">Transmembrane</keyword>
<accession>A0ABN9WVW8</accession>
<keyword evidence="4" id="KW-1185">Reference proteome</keyword>
<keyword evidence="2" id="KW-0732">Signal</keyword>
<name>A0ABN9WVW8_9DINO</name>